<evidence type="ECO:0000313" key="3">
    <source>
        <dbReference type="EMBL" id="GCE78266.1"/>
    </source>
</evidence>
<keyword evidence="4" id="KW-1185">Reference proteome</keyword>
<dbReference type="Pfam" id="PF12867">
    <property type="entry name" value="DinB_2"/>
    <property type="match status" value="1"/>
</dbReference>
<reference evidence="3 4" key="1">
    <citation type="submission" date="2019-01" db="EMBL/GenBank/DDBJ databases">
        <title>Draft genome sequence of Cellulomonas takizawaensis strain TKZ-21.</title>
        <authorList>
            <person name="Yamamura H."/>
            <person name="Hayashi T."/>
            <person name="Hamada M."/>
            <person name="Serisawa Y."/>
            <person name="Matsuyama K."/>
            <person name="Nakagawa Y."/>
            <person name="Otoguro M."/>
            <person name="Yanagida F."/>
            <person name="Hayakawa M."/>
        </authorList>
    </citation>
    <scope>NUCLEOTIDE SEQUENCE [LARGE SCALE GENOMIC DNA]</scope>
    <source>
        <strain evidence="3 4">NBRC12680</strain>
    </source>
</reference>
<dbReference type="OrthoDB" id="3376896at2"/>
<accession>A0A402DW04</accession>
<comment type="caution">
    <text evidence="3">The sequence shown here is derived from an EMBL/GenBank/DDBJ whole genome shotgun (WGS) entry which is preliminary data.</text>
</comment>
<feature type="region of interest" description="Disordered" evidence="1">
    <location>
        <begin position="1"/>
        <end position="27"/>
    </location>
</feature>
<dbReference type="EMBL" id="BIMR01000357">
    <property type="protein sequence ID" value="GCE78266.1"/>
    <property type="molecule type" value="Genomic_DNA"/>
</dbReference>
<organism evidence="3 4">
    <name type="scientific">Cellulomonas biazotea</name>
    <dbReference type="NCBI Taxonomy" id="1709"/>
    <lineage>
        <taxon>Bacteria</taxon>
        <taxon>Bacillati</taxon>
        <taxon>Actinomycetota</taxon>
        <taxon>Actinomycetes</taxon>
        <taxon>Micrococcales</taxon>
        <taxon>Cellulomonadaceae</taxon>
        <taxon>Cellulomonas</taxon>
    </lineage>
</organism>
<dbReference type="InterPro" id="IPR034660">
    <property type="entry name" value="DinB/YfiT-like"/>
</dbReference>
<proteinExistence type="predicted"/>
<dbReference type="Proteomes" id="UP000289954">
    <property type="component" value="Unassembled WGS sequence"/>
</dbReference>
<dbReference type="Gene3D" id="1.20.120.450">
    <property type="entry name" value="dinb family like domain"/>
    <property type="match status" value="1"/>
</dbReference>
<feature type="domain" description="DinB-like" evidence="2">
    <location>
        <begin position="58"/>
        <end position="189"/>
    </location>
</feature>
<dbReference type="SUPFAM" id="SSF109854">
    <property type="entry name" value="DinB/YfiT-like putative metalloenzymes"/>
    <property type="match status" value="1"/>
</dbReference>
<dbReference type="RefSeq" id="WP_130782929.1">
    <property type="nucleotide sequence ID" value="NZ_BIMR01000357.1"/>
</dbReference>
<name>A0A402DW04_9CELL</name>
<dbReference type="InterPro" id="IPR024775">
    <property type="entry name" value="DinB-like"/>
</dbReference>
<evidence type="ECO:0000313" key="4">
    <source>
        <dbReference type="Proteomes" id="UP000289954"/>
    </source>
</evidence>
<dbReference type="AlphaFoldDB" id="A0A402DW04"/>
<feature type="compositionally biased region" description="Low complexity" evidence="1">
    <location>
        <begin position="1"/>
        <end position="22"/>
    </location>
</feature>
<evidence type="ECO:0000259" key="2">
    <source>
        <dbReference type="Pfam" id="PF12867"/>
    </source>
</evidence>
<gene>
    <name evidence="3" type="ORF">CBZ_33220</name>
</gene>
<sequence>MTSEPTTAPADPAPADAAAPAPQIEPDTKDWTWVLREPCPECGFSAADVDVHAVGGTVRDLTPRWVSALSRQDARVRPDAHTWSTLEYGAHVRDVLRVFDERLRLLLEEDDPEFANWDQDATALADRYDLQDPVVVADELADAADVIADRFDSVGPDQVERPGRRSNGSVFTVRTLGQYFLHDVVHHLHDVRA</sequence>
<protein>
    <recommendedName>
        <fullName evidence="2">DinB-like domain-containing protein</fullName>
    </recommendedName>
</protein>
<evidence type="ECO:0000256" key="1">
    <source>
        <dbReference type="SAM" id="MobiDB-lite"/>
    </source>
</evidence>